<feature type="non-terminal residue" evidence="2">
    <location>
        <position position="1"/>
    </location>
</feature>
<dbReference type="PANTHER" id="PTHR22993:SF27">
    <property type="entry name" value="ENDONUCLEASE 8-LIKE 1"/>
    <property type="match status" value="1"/>
</dbReference>
<proteinExistence type="predicted"/>
<dbReference type="Proteomes" id="UP000053858">
    <property type="component" value="Unassembled WGS sequence"/>
</dbReference>
<name>A0A0A0ANL7_CHAVO</name>
<dbReference type="STRING" id="50402.A0A0A0ANL7"/>
<dbReference type="FunFam" id="1.10.8.50:FF:000007">
    <property type="entry name" value="endonuclease 8-like 1 isoform X1"/>
    <property type="match status" value="1"/>
</dbReference>
<protein>
    <submittedName>
        <fullName evidence="2">Endonuclease 8-like 1</fullName>
    </submittedName>
</protein>
<dbReference type="GO" id="GO:0003906">
    <property type="term" value="F:DNA-(apurinic or apyrimidinic site) endonuclease activity"/>
    <property type="evidence" value="ECO:0007669"/>
    <property type="project" value="TreeGrafter"/>
</dbReference>
<dbReference type="InterPro" id="IPR015371">
    <property type="entry name" value="Endonuclease-VIII_DNA-bd"/>
</dbReference>
<dbReference type="SUPFAM" id="SSF46946">
    <property type="entry name" value="S13-like H2TH domain"/>
    <property type="match status" value="1"/>
</dbReference>
<feature type="domain" description="Endonuclease VIII-like 1 DNA binding" evidence="1">
    <location>
        <begin position="130"/>
        <end position="168"/>
    </location>
</feature>
<dbReference type="InterPro" id="IPR010979">
    <property type="entry name" value="Ribosomal_uS13-like_H2TH"/>
</dbReference>
<dbReference type="SUPFAM" id="SSF57716">
    <property type="entry name" value="Glucocorticoid receptor-like (DNA-binding domain)"/>
    <property type="match status" value="1"/>
</dbReference>
<dbReference type="GO" id="GO:0006284">
    <property type="term" value="P:base-excision repair"/>
    <property type="evidence" value="ECO:0007669"/>
    <property type="project" value="TreeGrafter"/>
</dbReference>
<dbReference type="GO" id="GO:0019104">
    <property type="term" value="F:DNA N-glycosylase activity"/>
    <property type="evidence" value="ECO:0007669"/>
    <property type="project" value="TreeGrafter"/>
</dbReference>
<reference evidence="3" key="1">
    <citation type="journal article" date="2014" name="Science">
        <title>Comparative genomics reveals insights into avian genome evolution and adaptation.</title>
        <authorList>
            <consortium name="Avian Genome Consortium"/>
            <person name="Zhang G."/>
            <person name="Li C."/>
            <person name="Li Q."/>
            <person name="Li B."/>
            <person name="Larkin D.M."/>
            <person name="Lee C."/>
            <person name="Storz J.F."/>
            <person name="Antunes A."/>
            <person name="Greenwold M.J."/>
            <person name="Meredith R.W."/>
            <person name="Odeen A."/>
            <person name="Cui J."/>
            <person name="Zhou Q."/>
            <person name="Xu L."/>
            <person name="Pan H."/>
            <person name="Wang Z."/>
            <person name="Jin L."/>
            <person name="Zhang P."/>
            <person name="Hu H."/>
            <person name="Yang W."/>
            <person name="Hu J."/>
            <person name="Xiao J."/>
            <person name="Yang Z."/>
            <person name="Liu Y."/>
            <person name="Xie Q."/>
            <person name="Yu H."/>
            <person name="Lian J."/>
            <person name="Wen P."/>
            <person name="Zhang F."/>
            <person name="Li H."/>
            <person name="Zeng Y."/>
            <person name="Xiong Z."/>
            <person name="Liu S."/>
            <person name="Zhou L."/>
            <person name="Huang Z."/>
            <person name="An N."/>
            <person name="Wang J."/>
            <person name="Zheng Q."/>
            <person name="Xiong Y."/>
            <person name="Wang G."/>
            <person name="Wang B."/>
            <person name="Wang J."/>
            <person name="Fan Y."/>
            <person name="da Fonseca R.R."/>
            <person name="Alfaro-Nunez A."/>
            <person name="Schubert M."/>
            <person name="Orlando L."/>
            <person name="Mourier T."/>
            <person name="Howard J.T."/>
            <person name="Ganapathy G."/>
            <person name="Pfenning A."/>
            <person name="Whitney O."/>
            <person name="Rivas M.V."/>
            <person name="Hara E."/>
            <person name="Smith J."/>
            <person name="Farre M."/>
            <person name="Narayan J."/>
            <person name="Slavov G."/>
            <person name="Romanov M.N."/>
            <person name="Borges R."/>
            <person name="Machado J.P."/>
            <person name="Khan I."/>
            <person name="Springer M.S."/>
            <person name="Gatesy J."/>
            <person name="Hoffmann F.G."/>
            <person name="Opazo J.C."/>
            <person name="Hastad O."/>
            <person name="Sawyer R.H."/>
            <person name="Kim H."/>
            <person name="Kim K.W."/>
            <person name="Kim H.J."/>
            <person name="Cho S."/>
            <person name="Li N."/>
            <person name="Huang Y."/>
            <person name="Bruford M.W."/>
            <person name="Zhan X."/>
            <person name="Dixon A."/>
            <person name="Bertelsen M.F."/>
            <person name="Derryberry E."/>
            <person name="Warren W."/>
            <person name="Wilson R.K."/>
            <person name="Li S."/>
            <person name="Ray D.A."/>
            <person name="Green R.E."/>
            <person name="O'Brien S.J."/>
            <person name="Griffin D."/>
            <person name="Johnson W.E."/>
            <person name="Haussler D."/>
            <person name="Ryder O.A."/>
            <person name="Willerslev E."/>
            <person name="Graves G.R."/>
            <person name="Alstrom P."/>
            <person name="Fjeldsa J."/>
            <person name="Mindell D.P."/>
            <person name="Edwards S.V."/>
            <person name="Braun E.L."/>
            <person name="Rahbek C."/>
            <person name="Burt D.W."/>
            <person name="Houde P."/>
            <person name="Zhang Y."/>
            <person name="Yang H."/>
            <person name="Wang J."/>
            <person name="Jarvis E.D."/>
            <person name="Gilbert M.T."/>
            <person name="Wang J."/>
        </authorList>
    </citation>
    <scope>NUCLEOTIDE SEQUENCE [LARGE SCALE GENOMIC DNA]</scope>
</reference>
<keyword evidence="3" id="KW-1185">Reference proteome</keyword>
<evidence type="ECO:0000313" key="3">
    <source>
        <dbReference type="Proteomes" id="UP000053858"/>
    </source>
</evidence>
<feature type="non-terminal residue" evidence="2">
    <location>
        <position position="169"/>
    </location>
</feature>
<sequence>DTWQPGRGPCVLSEYQAFRENVLKNLEDKAFDKPICEALLNQKFFNGIGNYLRAEILYRLKIPPFEKARTVLEALKDQEQTRRKKSPSLTLSKKLKLMRENPDLLELCHTVPMEVITTEKKPFEPDHADNYAAFKNWLQCYLVPGMSSLRDRNGRTIWFQGEPGPMAPK</sequence>
<organism evidence="2 3">
    <name type="scientific">Charadrius vociferus</name>
    <name type="common">Killdeer</name>
    <name type="synonym">Aegialitis vocifera</name>
    <dbReference type="NCBI Taxonomy" id="50402"/>
    <lineage>
        <taxon>Eukaryota</taxon>
        <taxon>Metazoa</taxon>
        <taxon>Chordata</taxon>
        <taxon>Craniata</taxon>
        <taxon>Vertebrata</taxon>
        <taxon>Euteleostomi</taxon>
        <taxon>Archelosauria</taxon>
        <taxon>Archosauria</taxon>
        <taxon>Dinosauria</taxon>
        <taxon>Saurischia</taxon>
        <taxon>Theropoda</taxon>
        <taxon>Coelurosauria</taxon>
        <taxon>Aves</taxon>
        <taxon>Neognathae</taxon>
        <taxon>Neoaves</taxon>
        <taxon>Charadriiformes</taxon>
        <taxon>Charadriidae</taxon>
        <taxon>Charadrius</taxon>
    </lineage>
</organism>
<dbReference type="GO" id="GO:0005634">
    <property type="term" value="C:nucleus"/>
    <property type="evidence" value="ECO:0007669"/>
    <property type="project" value="TreeGrafter"/>
</dbReference>
<gene>
    <name evidence="2" type="ORF">N301_08885</name>
</gene>
<dbReference type="PANTHER" id="PTHR22993">
    <property type="entry name" value="FORMAMIDOPYRIMIDINE-DNA GLYCOSYLASE"/>
    <property type="match status" value="1"/>
</dbReference>
<dbReference type="EMBL" id="KL872122">
    <property type="protein sequence ID" value="KGL94650.1"/>
    <property type="molecule type" value="Genomic_DNA"/>
</dbReference>
<evidence type="ECO:0000259" key="1">
    <source>
        <dbReference type="Pfam" id="PF09292"/>
    </source>
</evidence>
<accession>A0A0A0ANL7</accession>
<dbReference type="Pfam" id="PF09292">
    <property type="entry name" value="Neil1-DNA_bind"/>
    <property type="match status" value="1"/>
</dbReference>
<dbReference type="Gene3D" id="1.10.8.50">
    <property type="match status" value="1"/>
</dbReference>
<dbReference type="AlphaFoldDB" id="A0A0A0ANL7"/>
<dbReference type="GO" id="GO:0003676">
    <property type="term" value="F:nucleic acid binding"/>
    <property type="evidence" value="ECO:0007669"/>
    <property type="project" value="InterPro"/>
</dbReference>
<evidence type="ECO:0000313" key="2">
    <source>
        <dbReference type="EMBL" id="KGL94650.1"/>
    </source>
</evidence>